<evidence type="ECO:0000313" key="2">
    <source>
        <dbReference type="Proteomes" id="UP000622610"/>
    </source>
</evidence>
<evidence type="ECO:0000313" key="1">
    <source>
        <dbReference type="EMBL" id="GGI66646.1"/>
    </source>
</evidence>
<name>A0A917JH23_9ENTE</name>
<dbReference type="Pfam" id="PF12732">
    <property type="entry name" value="YtxH"/>
    <property type="match status" value="1"/>
</dbReference>
<gene>
    <name evidence="1" type="ORF">GCM10011482_23000</name>
</gene>
<dbReference type="AlphaFoldDB" id="A0A917JH23"/>
<proteinExistence type="predicted"/>
<dbReference type="RefSeq" id="WP_188368470.1">
    <property type="nucleotide sequence ID" value="NZ_BMDT01000014.1"/>
</dbReference>
<reference evidence="1" key="1">
    <citation type="journal article" date="2014" name="Int. J. Syst. Evol. Microbiol.">
        <title>Complete genome sequence of Corynebacterium casei LMG S-19264T (=DSM 44701T), isolated from a smear-ripened cheese.</title>
        <authorList>
            <consortium name="US DOE Joint Genome Institute (JGI-PGF)"/>
            <person name="Walter F."/>
            <person name="Albersmeier A."/>
            <person name="Kalinowski J."/>
            <person name="Ruckert C."/>
        </authorList>
    </citation>
    <scope>NUCLEOTIDE SEQUENCE</scope>
    <source>
        <strain evidence="1">CCM 8433</strain>
    </source>
</reference>
<accession>A0A917JH23</accession>
<sequence>MAKGFFKGLLFGGLVGGFGGLLFAPQKGQKTREEFAEPLHLMSDDVQSVKKDYQTVIEKADELQDLAKMLIPDFQKSMEKSVRAFEFQAEPRIARINEQLSVIQAHLSSFSKEESTE</sequence>
<comment type="caution">
    <text evidence="1">The sequence shown here is derived from an EMBL/GenBank/DDBJ whole genome shotgun (WGS) entry which is preliminary data.</text>
</comment>
<organism evidence="1 2">
    <name type="scientific">Enterococcus alcedinis</name>
    <dbReference type="NCBI Taxonomy" id="1274384"/>
    <lineage>
        <taxon>Bacteria</taxon>
        <taxon>Bacillati</taxon>
        <taxon>Bacillota</taxon>
        <taxon>Bacilli</taxon>
        <taxon>Lactobacillales</taxon>
        <taxon>Enterococcaceae</taxon>
        <taxon>Enterococcus</taxon>
    </lineage>
</organism>
<reference evidence="1" key="2">
    <citation type="submission" date="2020-09" db="EMBL/GenBank/DDBJ databases">
        <authorList>
            <person name="Sun Q."/>
            <person name="Sedlacek I."/>
        </authorList>
    </citation>
    <scope>NUCLEOTIDE SEQUENCE</scope>
    <source>
        <strain evidence="1">CCM 8433</strain>
    </source>
</reference>
<dbReference type="Proteomes" id="UP000622610">
    <property type="component" value="Unassembled WGS sequence"/>
</dbReference>
<evidence type="ECO:0008006" key="3">
    <source>
        <dbReference type="Google" id="ProtNLM"/>
    </source>
</evidence>
<protein>
    <recommendedName>
        <fullName evidence="3">YtxH domain-containing protein</fullName>
    </recommendedName>
</protein>
<keyword evidence="2" id="KW-1185">Reference proteome</keyword>
<dbReference type="InterPro" id="IPR024623">
    <property type="entry name" value="YtxH"/>
</dbReference>
<dbReference type="EMBL" id="BMDT01000014">
    <property type="protein sequence ID" value="GGI66646.1"/>
    <property type="molecule type" value="Genomic_DNA"/>
</dbReference>